<organism evidence="2 3">
    <name type="scientific">Luteolibacter soli</name>
    <dbReference type="NCBI Taxonomy" id="3135280"/>
    <lineage>
        <taxon>Bacteria</taxon>
        <taxon>Pseudomonadati</taxon>
        <taxon>Verrucomicrobiota</taxon>
        <taxon>Verrucomicrobiia</taxon>
        <taxon>Verrucomicrobiales</taxon>
        <taxon>Verrucomicrobiaceae</taxon>
        <taxon>Luteolibacter</taxon>
    </lineage>
</organism>
<dbReference type="Proteomes" id="UP001371305">
    <property type="component" value="Unassembled WGS sequence"/>
</dbReference>
<dbReference type="PANTHER" id="PTHR21248:SF22">
    <property type="entry name" value="PHOSPHOLIPASE D"/>
    <property type="match status" value="1"/>
</dbReference>
<keyword evidence="3" id="KW-1185">Reference proteome</keyword>
<accession>A0ABU9AUF0</accession>
<name>A0ABU9AUF0_9BACT</name>
<sequence length="480" mass="53315">METPKRQAATRMMWPVIPLLFSACGSLSDRSARSLPQASDTATGNTQLVASVVRSTGLSAVRQPYTTIRTGLAVLWHRPLGLVSGTLPVPTDLSPLPAEVPGTEEFERLLDRRRLPGRESGKLSWLVDGRSFFPELDRQIAAAKESVRMQFFIYDNDDVAVKYADRLKGKAETVPVRILFDDMGSAFAHTAAPETPRPDGFSPPADIAKYLKSGSKVEVRRSLNPWLVCDHTKLVVFDRKVAMMGGMNMGREYYSEWHDLMVKVDGPIVESLSREFGRAWRKAGPWGDLALFRKPGFFRRPAPVDGGYPLRMLRTDAAEGQEQILKATLLGVRAAKKRIWVENPYFAYDDIARELEAAARRGVDVRVILPAKGDSKIMDAGNLATARGLIEAGGKVYRYPKMNHMKVILCDGWAQVGSANLDTLSMRINRELCLAFSDPGAIREMENKIFQPDFSASKRIRHEETTDPVAPIAEAVADQL</sequence>
<protein>
    <submittedName>
        <fullName evidence="2">Phosphatidylserine/phosphatidylglycerophosphate/ cardiolipin synthase family protein</fullName>
    </submittedName>
</protein>
<gene>
    <name evidence="2" type="ORF">WKV53_12785</name>
</gene>
<dbReference type="SUPFAM" id="SSF56024">
    <property type="entry name" value="Phospholipase D/nuclease"/>
    <property type="match status" value="2"/>
</dbReference>
<dbReference type="Pfam" id="PF13091">
    <property type="entry name" value="PLDc_2"/>
    <property type="match status" value="2"/>
</dbReference>
<dbReference type="RefSeq" id="WP_341404988.1">
    <property type="nucleotide sequence ID" value="NZ_JBBUKT010000004.1"/>
</dbReference>
<evidence type="ECO:0000313" key="2">
    <source>
        <dbReference type="EMBL" id="MEK7951384.1"/>
    </source>
</evidence>
<proteinExistence type="predicted"/>
<comment type="caution">
    <text evidence="2">The sequence shown here is derived from an EMBL/GenBank/DDBJ whole genome shotgun (WGS) entry which is preliminary data.</text>
</comment>
<reference evidence="2 3" key="1">
    <citation type="submission" date="2024-04" db="EMBL/GenBank/DDBJ databases">
        <title>Luteolibacter sp. isolated from soil.</title>
        <authorList>
            <person name="An J."/>
        </authorList>
    </citation>
    <scope>NUCLEOTIDE SEQUENCE [LARGE SCALE GENOMIC DNA]</scope>
    <source>
        <strain evidence="2 3">Y139</strain>
    </source>
</reference>
<dbReference type="EMBL" id="JBBUKT010000004">
    <property type="protein sequence ID" value="MEK7951384.1"/>
    <property type="molecule type" value="Genomic_DNA"/>
</dbReference>
<feature type="domain" description="PLD phosphodiesterase" evidence="1">
    <location>
        <begin position="231"/>
        <end position="253"/>
    </location>
</feature>
<feature type="domain" description="PLD phosphodiesterase" evidence="1">
    <location>
        <begin position="399"/>
        <end position="425"/>
    </location>
</feature>
<evidence type="ECO:0000259" key="1">
    <source>
        <dbReference type="PROSITE" id="PS50035"/>
    </source>
</evidence>
<dbReference type="SMART" id="SM00155">
    <property type="entry name" value="PLDc"/>
    <property type="match status" value="2"/>
</dbReference>
<dbReference type="PROSITE" id="PS51257">
    <property type="entry name" value="PROKAR_LIPOPROTEIN"/>
    <property type="match status" value="1"/>
</dbReference>
<dbReference type="PROSITE" id="PS50035">
    <property type="entry name" value="PLD"/>
    <property type="match status" value="2"/>
</dbReference>
<dbReference type="Gene3D" id="3.30.870.10">
    <property type="entry name" value="Endonuclease Chain A"/>
    <property type="match status" value="2"/>
</dbReference>
<dbReference type="InterPro" id="IPR001736">
    <property type="entry name" value="PLipase_D/transphosphatidylase"/>
</dbReference>
<dbReference type="CDD" id="cd09112">
    <property type="entry name" value="PLDc_CLS_2"/>
    <property type="match status" value="1"/>
</dbReference>
<evidence type="ECO:0000313" key="3">
    <source>
        <dbReference type="Proteomes" id="UP001371305"/>
    </source>
</evidence>
<dbReference type="PANTHER" id="PTHR21248">
    <property type="entry name" value="CARDIOLIPIN SYNTHASE"/>
    <property type="match status" value="1"/>
</dbReference>
<dbReference type="InterPro" id="IPR025202">
    <property type="entry name" value="PLD-like_dom"/>
</dbReference>